<feature type="region of interest" description="Disordered" evidence="1">
    <location>
        <begin position="24"/>
        <end position="46"/>
    </location>
</feature>
<dbReference type="RefSeq" id="WP_267769552.1">
    <property type="nucleotide sequence ID" value="NZ_JAPNKE010000002.1"/>
</dbReference>
<accession>A0A9X3EWW3</accession>
<dbReference type="Proteomes" id="UP001150924">
    <property type="component" value="Unassembled WGS sequence"/>
</dbReference>
<organism evidence="2 3">
    <name type="scientific">Nannocystis pusilla</name>
    <dbReference type="NCBI Taxonomy" id="889268"/>
    <lineage>
        <taxon>Bacteria</taxon>
        <taxon>Pseudomonadati</taxon>
        <taxon>Myxococcota</taxon>
        <taxon>Polyangia</taxon>
        <taxon>Nannocystales</taxon>
        <taxon>Nannocystaceae</taxon>
        <taxon>Nannocystis</taxon>
    </lineage>
</organism>
<keyword evidence="3" id="KW-1185">Reference proteome</keyword>
<evidence type="ECO:0000256" key="1">
    <source>
        <dbReference type="SAM" id="MobiDB-lite"/>
    </source>
</evidence>
<evidence type="ECO:0000313" key="3">
    <source>
        <dbReference type="Proteomes" id="UP001150924"/>
    </source>
</evidence>
<dbReference type="EMBL" id="JAPNKE010000002">
    <property type="protein sequence ID" value="MCY1007038.1"/>
    <property type="molecule type" value="Genomic_DNA"/>
</dbReference>
<evidence type="ECO:0000313" key="2">
    <source>
        <dbReference type="EMBL" id="MCY1007038.1"/>
    </source>
</evidence>
<reference evidence="2" key="1">
    <citation type="submission" date="2022-11" db="EMBL/GenBank/DDBJ databases">
        <title>Minimal conservation of predation-associated metabolite biosynthetic gene clusters underscores biosynthetic potential of Myxococcota including descriptions for ten novel species: Archangium lansinium sp. nov., Myxococcus landrumus sp. nov., Nannocystis bai.</title>
        <authorList>
            <person name="Ahearne A."/>
            <person name="Stevens C."/>
            <person name="Phillips K."/>
        </authorList>
    </citation>
    <scope>NUCLEOTIDE SEQUENCE</scope>
    <source>
        <strain evidence="2">Na p29</strain>
    </source>
</reference>
<proteinExistence type="predicted"/>
<comment type="caution">
    <text evidence="2">The sequence shown here is derived from an EMBL/GenBank/DDBJ whole genome shotgun (WGS) entry which is preliminary data.</text>
</comment>
<protein>
    <submittedName>
        <fullName evidence="2">Uncharacterized protein</fullName>
    </submittedName>
</protein>
<name>A0A9X3EWW3_9BACT</name>
<sequence length="46" mass="4862">MDRLRPNVEQPMVLAQLILAFSAPADPGEAPSGARASEGRSTTVPR</sequence>
<gene>
    <name evidence="2" type="ORF">OV079_16030</name>
</gene>
<dbReference type="AlphaFoldDB" id="A0A9X3EWW3"/>